<feature type="chain" id="PRO_5046020987" evidence="2">
    <location>
        <begin position="24"/>
        <end position="170"/>
    </location>
</feature>
<sequence length="170" mass="19147">MFLVKRRNLLLSGLLVSSLAAPAQKTPQKYLAQYEPIAVNLMKETGVPASVILGVAMLESGMGTSKNARLLRNHFGIVGKNSLAKTGGTYRSVYREFASDTASYRQFVKLVMKRKWYPGMKGNEDYMVWLAKLIQSGYSSAGQVWINRVSAMIRRYKLYELDDELKLAKQ</sequence>
<dbReference type="PANTHER" id="PTHR33308">
    <property type="entry name" value="PEPTIDOGLYCAN HYDROLASE FLGJ"/>
    <property type="match status" value="1"/>
</dbReference>
<dbReference type="SMART" id="SM00047">
    <property type="entry name" value="LYZ2"/>
    <property type="match status" value="1"/>
</dbReference>
<accession>A0ABN5LS87</accession>
<gene>
    <name evidence="4" type="ORF">DLD77_04610</name>
</gene>
<protein>
    <submittedName>
        <fullName evidence="4">Muramidase</fullName>
    </submittedName>
</protein>
<dbReference type="EMBL" id="CP029600">
    <property type="protein sequence ID" value="AWO01028.1"/>
    <property type="molecule type" value="Genomic_DNA"/>
</dbReference>
<feature type="signal peptide" evidence="2">
    <location>
        <begin position="1"/>
        <end position="23"/>
    </location>
</feature>
<dbReference type="Gene3D" id="1.10.530.10">
    <property type="match status" value="1"/>
</dbReference>
<name>A0ABN5LS87_9BACT</name>
<evidence type="ECO:0000313" key="4">
    <source>
        <dbReference type="EMBL" id="AWO01028.1"/>
    </source>
</evidence>
<evidence type="ECO:0000256" key="2">
    <source>
        <dbReference type="SAM" id="SignalP"/>
    </source>
</evidence>
<dbReference type="InterPro" id="IPR002901">
    <property type="entry name" value="MGlyc_endo_b_GlcNAc-like_dom"/>
</dbReference>
<dbReference type="RefSeq" id="WP_119077132.1">
    <property type="nucleotide sequence ID" value="NZ_CP029600.1"/>
</dbReference>
<organism evidence="4 5">
    <name type="scientific">Chitinophaga alhagiae</name>
    <dbReference type="NCBI Taxonomy" id="2203219"/>
    <lineage>
        <taxon>Bacteria</taxon>
        <taxon>Pseudomonadati</taxon>
        <taxon>Bacteroidota</taxon>
        <taxon>Chitinophagia</taxon>
        <taxon>Chitinophagales</taxon>
        <taxon>Chitinophagaceae</taxon>
        <taxon>Chitinophaga</taxon>
    </lineage>
</organism>
<evidence type="ECO:0000313" key="5">
    <source>
        <dbReference type="Proteomes" id="UP000246099"/>
    </source>
</evidence>
<reference evidence="4 5" key="1">
    <citation type="submission" date="2018-05" db="EMBL/GenBank/DDBJ databases">
        <title>Chitinophaga sp. nov., isolated from rhizosphere soil of Alhagi.</title>
        <authorList>
            <person name="Liu Y."/>
        </authorList>
    </citation>
    <scope>NUCLEOTIDE SEQUENCE [LARGE SCALE GENOMIC DNA]</scope>
    <source>
        <strain evidence="4 5">T22</strain>
    </source>
</reference>
<dbReference type="InterPro" id="IPR051056">
    <property type="entry name" value="Glycosyl_Hydrolase_73"/>
</dbReference>
<keyword evidence="2" id="KW-0732">Signal</keyword>
<dbReference type="Proteomes" id="UP000246099">
    <property type="component" value="Chromosome"/>
</dbReference>
<keyword evidence="1" id="KW-0378">Hydrolase</keyword>
<dbReference type="Pfam" id="PF01832">
    <property type="entry name" value="Glucosaminidase"/>
    <property type="match status" value="1"/>
</dbReference>
<keyword evidence="5" id="KW-1185">Reference proteome</keyword>
<proteinExistence type="predicted"/>
<dbReference type="PANTHER" id="PTHR33308:SF9">
    <property type="entry name" value="PEPTIDOGLYCAN HYDROLASE FLGJ"/>
    <property type="match status" value="1"/>
</dbReference>
<evidence type="ECO:0000256" key="1">
    <source>
        <dbReference type="ARBA" id="ARBA00022801"/>
    </source>
</evidence>
<feature type="domain" description="Mannosyl-glycoprotein endo-beta-N-acetylglucosamidase-like" evidence="3">
    <location>
        <begin position="20"/>
        <end position="162"/>
    </location>
</feature>
<evidence type="ECO:0000259" key="3">
    <source>
        <dbReference type="SMART" id="SM00047"/>
    </source>
</evidence>